<dbReference type="AlphaFoldDB" id="A0A0D9XMR1"/>
<reference evidence="3 4" key="1">
    <citation type="submission" date="2012-08" db="EMBL/GenBank/DDBJ databases">
        <title>Oryza genome evolution.</title>
        <authorList>
            <person name="Wing R.A."/>
        </authorList>
    </citation>
    <scope>NUCLEOTIDE SEQUENCE</scope>
</reference>
<dbReference type="PANTHER" id="PTHR47624">
    <property type="entry name" value="OS01G0204900 PROTEIN"/>
    <property type="match status" value="1"/>
</dbReference>
<evidence type="ECO:0000256" key="1">
    <source>
        <dbReference type="SAM" id="MobiDB-lite"/>
    </source>
</evidence>
<sequence length="336" mass="39522">MDDSAVINRRIAFFCAFLVAYWTLIIYQRNSRDPIRYSLLEKNRERMVYLQILVRRDIAFVNCACVNHKMAGNNVVWQPQIVEEMLRYYKEKIQNEGRQFVFKEVHHEECAKQINEKYQTNFTSRQVYHKFHKLKSQWKVILDAKNGANFDDVEKKKSFMMKQKLLRMKGQNLLMSPYDWYDEMEFIFQDKHATGEFTVLQAPYDHPMTKDVDFIGEKEGNCLPEQENDIAGSSSSKRPKGGKTNKCKRVKATDDPILKITGAMDNMSETMHFNHVTHPNESLFNIIDDMVEYPVLVRLQVQTYLATNADIAAMLKGRPLDFIKEYVAQWIVQNYP</sequence>
<dbReference type="HOGENOM" id="CLU_071411_0_0_1"/>
<feature type="transmembrane region" description="Helical" evidence="2">
    <location>
        <begin position="6"/>
        <end position="27"/>
    </location>
</feature>
<reference evidence="3" key="3">
    <citation type="submission" date="2015-04" db="UniProtKB">
        <authorList>
            <consortium name="EnsemblPlants"/>
        </authorList>
    </citation>
    <scope>IDENTIFICATION</scope>
</reference>
<proteinExistence type="predicted"/>
<keyword evidence="2" id="KW-1133">Transmembrane helix</keyword>
<dbReference type="Proteomes" id="UP000032180">
    <property type="component" value="Chromosome 10"/>
</dbReference>
<accession>A0A0D9XMR1</accession>
<dbReference type="eggNOG" id="ENOG502R55K">
    <property type="taxonomic scope" value="Eukaryota"/>
</dbReference>
<dbReference type="PANTHER" id="PTHR47624:SF1">
    <property type="entry name" value="OS01G0204900 PROTEIN"/>
    <property type="match status" value="1"/>
</dbReference>
<keyword evidence="2" id="KW-0812">Transmembrane</keyword>
<evidence type="ECO:0008006" key="5">
    <source>
        <dbReference type="Google" id="ProtNLM"/>
    </source>
</evidence>
<name>A0A0D9XMR1_9ORYZ</name>
<dbReference type="STRING" id="77586.A0A0D9XMR1"/>
<evidence type="ECO:0000313" key="4">
    <source>
        <dbReference type="Proteomes" id="UP000032180"/>
    </source>
</evidence>
<organism evidence="3 4">
    <name type="scientific">Leersia perrieri</name>
    <dbReference type="NCBI Taxonomy" id="77586"/>
    <lineage>
        <taxon>Eukaryota</taxon>
        <taxon>Viridiplantae</taxon>
        <taxon>Streptophyta</taxon>
        <taxon>Embryophyta</taxon>
        <taxon>Tracheophyta</taxon>
        <taxon>Spermatophyta</taxon>
        <taxon>Magnoliopsida</taxon>
        <taxon>Liliopsida</taxon>
        <taxon>Poales</taxon>
        <taxon>Poaceae</taxon>
        <taxon>BOP clade</taxon>
        <taxon>Oryzoideae</taxon>
        <taxon>Oryzeae</taxon>
        <taxon>Oryzinae</taxon>
        <taxon>Leersia</taxon>
    </lineage>
</organism>
<feature type="region of interest" description="Disordered" evidence="1">
    <location>
        <begin position="223"/>
        <end position="247"/>
    </location>
</feature>
<evidence type="ECO:0000256" key="2">
    <source>
        <dbReference type="SAM" id="Phobius"/>
    </source>
</evidence>
<reference evidence="4" key="2">
    <citation type="submission" date="2013-12" db="EMBL/GenBank/DDBJ databases">
        <authorList>
            <person name="Yu Y."/>
            <person name="Lee S."/>
            <person name="de Baynast K."/>
            <person name="Wissotski M."/>
            <person name="Liu L."/>
            <person name="Talag J."/>
            <person name="Goicoechea J."/>
            <person name="Angelova A."/>
            <person name="Jetty R."/>
            <person name="Kudrna D."/>
            <person name="Golser W."/>
            <person name="Rivera L."/>
            <person name="Zhang J."/>
            <person name="Wing R."/>
        </authorList>
    </citation>
    <scope>NUCLEOTIDE SEQUENCE</scope>
</reference>
<dbReference type="Gramene" id="LPERR10G15000.1">
    <property type="protein sequence ID" value="LPERR10G15000.1"/>
    <property type="gene ID" value="LPERR10G15000"/>
</dbReference>
<keyword evidence="2" id="KW-0472">Membrane</keyword>
<dbReference type="EnsemblPlants" id="LPERR10G15000.1">
    <property type="protein sequence ID" value="LPERR10G15000.1"/>
    <property type="gene ID" value="LPERR10G15000"/>
</dbReference>
<protein>
    <recommendedName>
        <fullName evidence="5">Myb/SANT-like domain-containing protein</fullName>
    </recommendedName>
</protein>
<feature type="compositionally biased region" description="Basic residues" evidence="1">
    <location>
        <begin position="237"/>
        <end position="247"/>
    </location>
</feature>
<evidence type="ECO:0000313" key="3">
    <source>
        <dbReference type="EnsemblPlants" id="LPERR10G15000.1"/>
    </source>
</evidence>
<keyword evidence="4" id="KW-1185">Reference proteome</keyword>